<dbReference type="PANTHER" id="PTHR30629">
    <property type="entry name" value="PROPHAGE INTEGRASE"/>
    <property type="match status" value="1"/>
</dbReference>
<sequence>MAKIKLTKTAVESAQAQAQAVELRDTVVPGFLCKITPAGRRVFMLQYRTNAGQRRKPALGLFGELTVEQARAMAQDWLAEVRRGGDPGGDRAEARKAPTIAELCKKFMEDYSRKRNKPSTQDGYQAVINRNVIPLLGRKKVHEVKRPDIAGLMEKLSYKPTEANKTFGVLRKMFNLSEVWGYRPDGTNPCRHVPMYPPGKETRLIVDDELVRVFRQLEKIEAEELENYVIPLSIRLQFEFAGRRSEICKLEWDWVDLEHRRVVWPDSKTGGMSKPMSEEAYRLLSTAPRLEGCRYVLPKPKDPTKHLTYGQHYCGWCRVLKAADVPHVGTHGIRHRSATDIANSGVPIKVGMELTQHKTVAQFMHYVHTEDKPVRDAAELVASRRKALTGAQRPAPATASATA</sequence>
<evidence type="ECO:0000313" key="8">
    <source>
        <dbReference type="EMBL" id="EEE05489.1"/>
    </source>
</evidence>
<dbReference type="AlphaFoldDB" id="B9BUJ2"/>
<feature type="domain" description="Core-binding (CB)" evidence="7">
    <location>
        <begin position="98"/>
        <end position="178"/>
    </location>
</feature>
<evidence type="ECO:0000259" key="6">
    <source>
        <dbReference type="PROSITE" id="PS51898"/>
    </source>
</evidence>
<keyword evidence="4" id="KW-0233">DNA recombination</keyword>
<organism evidence="8 9">
    <name type="scientific">Burkholderia multivorans CGD2</name>
    <dbReference type="NCBI Taxonomy" id="513052"/>
    <lineage>
        <taxon>Bacteria</taxon>
        <taxon>Pseudomonadati</taxon>
        <taxon>Pseudomonadota</taxon>
        <taxon>Betaproteobacteria</taxon>
        <taxon>Burkholderiales</taxon>
        <taxon>Burkholderiaceae</taxon>
        <taxon>Burkholderia</taxon>
        <taxon>Burkholderia cepacia complex</taxon>
    </lineage>
</organism>
<dbReference type="InterPro" id="IPR002104">
    <property type="entry name" value="Integrase_catalytic"/>
</dbReference>
<dbReference type="Gene3D" id="1.10.443.10">
    <property type="entry name" value="Intergrase catalytic core"/>
    <property type="match status" value="1"/>
</dbReference>
<proteinExistence type="inferred from homology"/>
<dbReference type="SUPFAM" id="SSF56349">
    <property type="entry name" value="DNA breaking-rejoining enzymes"/>
    <property type="match status" value="1"/>
</dbReference>
<dbReference type="InterPro" id="IPR011010">
    <property type="entry name" value="DNA_brk_join_enz"/>
</dbReference>
<dbReference type="Pfam" id="PF14659">
    <property type="entry name" value="Phage_int_SAM_3"/>
    <property type="match status" value="1"/>
</dbReference>
<dbReference type="RefSeq" id="WP_006406737.1">
    <property type="nucleotide sequence ID" value="NZ_ACFC01000009.1"/>
</dbReference>
<evidence type="ECO:0000256" key="3">
    <source>
        <dbReference type="ARBA" id="ARBA00023125"/>
    </source>
</evidence>
<evidence type="ECO:0000256" key="4">
    <source>
        <dbReference type="ARBA" id="ARBA00023172"/>
    </source>
</evidence>
<dbReference type="Gene3D" id="1.10.150.130">
    <property type="match status" value="1"/>
</dbReference>
<keyword evidence="3 5" id="KW-0238">DNA-binding</keyword>
<dbReference type="InterPro" id="IPR013762">
    <property type="entry name" value="Integrase-like_cat_sf"/>
</dbReference>
<evidence type="ECO:0000256" key="2">
    <source>
        <dbReference type="ARBA" id="ARBA00022908"/>
    </source>
</evidence>
<evidence type="ECO:0000259" key="7">
    <source>
        <dbReference type="PROSITE" id="PS51900"/>
    </source>
</evidence>
<accession>B9BUJ2</accession>
<evidence type="ECO:0000256" key="1">
    <source>
        <dbReference type="ARBA" id="ARBA00008857"/>
    </source>
</evidence>
<dbReference type="Proteomes" id="UP000004535">
    <property type="component" value="Unassembled WGS sequence"/>
</dbReference>
<dbReference type="GO" id="GO:0003677">
    <property type="term" value="F:DNA binding"/>
    <property type="evidence" value="ECO:0007669"/>
    <property type="project" value="UniProtKB-UniRule"/>
</dbReference>
<comment type="caution">
    <text evidence="8">The sequence shown here is derived from an EMBL/GenBank/DDBJ whole genome shotgun (WGS) entry which is preliminary data.</text>
</comment>
<dbReference type="InterPro" id="IPR025166">
    <property type="entry name" value="Integrase_DNA_bind_dom"/>
</dbReference>
<dbReference type="PROSITE" id="PS51898">
    <property type="entry name" value="TYR_RECOMBINASE"/>
    <property type="match status" value="1"/>
</dbReference>
<dbReference type="InterPro" id="IPR004107">
    <property type="entry name" value="Integrase_SAM-like_N"/>
</dbReference>
<dbReference type="InterPro" id="IPR010998">
    <property type="entry name" value="Integrase_recombinase_N"/>
</dbReference>
<reference evidence="8 9" key="1">
    <citation type="journal article" date="2012" name="J. Bacteriol.">
        <title>Draft Genome Sequence Determination for Cystic Fibrosis and Chronic Granulomatous Disease Burkholderia multivorans Isolates.</title>
        <authorList>
            <person name="Varga J.J."/>
            <person name="Losada L."/>
            <person name="Zelazny A.M."/>
            <person name="Brinkac L."/>
            <person name="Harkins D."/>
            <person name="Radune D."/>
            <person name="Hostetler J."/>
            <person name="Sampaio E.P."/>
            <person name="Ronning C.M."/>
            <person name="Nierman W.C."/>
            <person name="Greenberg D.E."/>
            <person name="Holland S.M."/>
            <person name="Goldberg J.B."/>
        </authorList>
    </citation>
    <scope>NUCLEOTIDE SEQUENCE [LARGE SCALE GENOMIC DNA]</scope>
    <source>
        <strain evidence="8 9">CGD2</strain>
    </source>
</reference>
<evidence type="ECO:0000256" key="5">
    <source>
        <dbReference type="PROSITE-ProRule" id="PRU01248"/>
    </source>
</evidence>
<keyword evidence="2" id="KW-0229">DNA integration</keyword>
<dbReference type="InterPro" id="IPR050808">
    <property type="entry name" value="Phage_Integrase"/>
</dbReference>
<dbReference type="GO" id="GO:0015074">
    <property type="term" value="P:DNA integration"/>
    <property type="evidence" value="ECO:0007669"/>
    <property type="project" value="UniProtKB-KW"/>
</dbReference>
<dbReference type="Gene3D" id="3.30.160.390">
    <property type="entry name" value="Integrase, DNA-binding domain"/>
    <property type="match status" value="1"/>
</dbReference>
<dbReference type="PANTHER" id="PTHR30629:SF2">
    <property type="entry name" value="PROPHAGE INTEGRASE INTS-RELATED"/>
    <property type="match status" value="1"/>
</dbReference>
<evidence type="ECO:0000313" key="9">
    <source>
        <dbReference type="Proteomes" id="UP000004535"/>
    </source>
</evidence>
<protein>
    <submittedName>
        <fullName evidence="8">Phage integrase</fullName>
    </submittedName>
</protein>
<dbReference type="InterPro" id="IPR044068">
    <property type="entry name" value="CB"/>
</dbReference>
<dbReference type="Pfam" id="PF13356">
    <property type="entry name" value="Arm-DNA-bind_3"/>
    <property type="match status" value="1"/>
</dbReference>
<dbReference type="PROSITE" id="PS51900">
    <property type="entry name" value="CB"/>
    <property type="match status" value="1"/>
</dbReference>
<dbReference type="InterPro" id="IPR038488">
    <property type="entry name" value="Integrase_DNA-bd_sf"/>
</dbReference>
<dbReference type="CDD" id="cd00796">
    <property type="entry name" value="INT_Rci_Hp1_C"/>
    <property type="match status" value="1"/>
</dbReference>
<dbReference type="GO" id="GO:0006310">
    <property type="term" value="P:DNA recombination"/>
    <property type="evidence" value="ECO:0007669"/>
    <property type="project" value="UniProtKB-KW"/>
</dbReference>
<dbReference type="Pfam" id="PF00589">
    <property type="entry name" value="Phage_integrase"/>
    <property type="match status" value="1"/>
</dbReference>
<gene>
    <name evidence="8" type="ORF">BURMUCGD2_3732</name>
</gene>
<feature type="domain" description="Tyr recombinase" evidence="6">
    <location>
        <begin position="200"/>
        <end position="379"/>
    </location>
</feature>
<name>B9BUJ2_9BURK</name>
<dbReference type="EMBL" id="ACFC01000009">
    <property type="protein sequence ID" value="EEE05489.1"/>
    <property type="molecule type" value="Genomic_DNA"/>
</dbReference>
<comment type="similarity">
    <text evidence="1">Belongs to the 'phage' integrase family.</text>
</comment>